<sequence>MEVAVNIVVAVVVQGVAVAGYKERGAAVQGVAVAGYKERGAAVQGVAAVAVQEVGAEAMKELRQWR</sequence>
<gene>
    <name evidence="1" type="ORF">F2Q70_00044504</name>
</gene>
<reference evidence="1" key="1">
    <citation type="submission" date="2019-12" db="EMBL/GenBank/DDBJ databases">
        <title>Genome sequencing and annotation of Brassica cretica.</title>
        <authorList>
            <person name="Studholme D.J."/>
            <person name="Sarris P.F."/>
        </authorList>
    </citation>
    <scope>NUCLEOTIDE SEQUENCE</scope>
    <source>
        <strain evidence="1">PFS-102/07</strain>
        <tissue evidence="1">Leaf</tissue>
    </source>
</reference>
<evidence type="ECO:0000313" key="1">
    <source>
        <dbReference type="EMBL" id="KAF2593379.1"/>
    </source>
</evidence>
<organism evidence="1">
    <name type="scientific">Brassica cretica</name>
    <name type="common">Mustard</name>
    <dbReference type="NCBI Taxonomy" id="69181"/>
    <lineage>
        <taxon>Eukaryota</taxon>
        <taxon>Viridiplantae</taxon>
        <taxon>Streptophyta</taxon>
        <taxon>Embryophyta</taxon>
        <taxon>Tracheophyta</taxon>
        <taxon>Spermatophyta</taxon>
        <taxon>Magnoliopsida</taxon>
        <taxon>eudicotyledons</taxon>
        <taxon>Gunneridae</taxon>
        <taxon>Pentapetalae</taxon>
        <taxon>rosids</taxon>
        <taxon>malvids</taxon>
        <taxon>Brassicales</taxon>
        <taxon>Brassicaceae</taxon>
        <taxon>Brassiceae</taxon>
        <taxon>Brassica</taxon>
    </lineage>
</organism>
<comment type="caution">
    <text evidence="1">The sequence shown here is derived from an EMBL/GenBank/DDBJ whole genome shotgun (WGS) entry which is preliminary data.</text>
</comment>
<name>A0A8S9KGK6_BRACR</name>
<dbReference type="EMBL" id="QGKY02000164">
    <property type="protein sequence ID" value="KAF2593379.1"/>
    <property type="molecule type" value="Genomic_DNA"/>
</dbReference>
<accession>A0A8S9KGK6</accession>
<proteinExistence type="predicted"/>
<protein>
    <submittedName>
        <fullName evidence="1">Uncharacterized protein</fullName>
    </submittedName>
</protein>
<dbReference type="AlphaFoldDB" id="A0A8S9KGK6"/>